<dbReference type="AlphaFoldDB" id="A0A7S0ZU32"/>
<gene>
    <name evidence="2" type="ORF">NSCI0253_LOCUS6493</name>
</gene>
<reference evidence="2" key="1">
    <citation type="submission" date="2021-01" db="EMBL/GenBank/DDBJ databases">
        <authorList>
            <person name="Corre E."/>
            <person name="Pelletier E."/>
            <person name="Niang G."/>
            <person name="Scheremetjew M."/>
            <person name="Finn R."/>
            <person name="Kale V."/>
            <person name="Holt S."/>
            <person name="Cochrane G."/>
            <person name="Meng A."/>
            <person name="Brown T."/>
            <person name="Cohen L."/>
        </authorList>
    </citation>
    <scope>NUCLEOTIDE SEQUENCE</scope>
</reference>
<evidence type="ECO:0000256" key="1">
    <source>
        <dbReference type="SAM" id="MobiDB-lite"/>
    </source>
</evidence>
<feature type="region of interest" description="Disordered" evidence="1">
    <location>
        <begin position="99"/>
        <end position="151"/>
    </location>
</feature>
<organism evidence="2">
    <name type="scientific">Noctiluca scintillans</name>
    <name type="common">Sea sparkle</name>
    <name type="synonym">Red tide dinoflagellate</name>
    <dbReference type="NCBI Taxonomy" id="2966"/>
    <lineage>
        <taxon>Eukaryota</taxon>
        <taxon>Sar</taxon>
        <taxon>Alveolata</taxon>
        <taxon>Dinophyceae</taxon>
        <taxon>Noctilucales</taxon>
        <taxon>Noctilucaceae</taxon>
        <taxon>Noctiluca</taxon>
    </lineage>
</organism>
<proteinExistence type="predicted"/>
<sequence>MAQVGSSGRRSQWMPRDAGFRLAEAERDLPSVPEFVDTDEAVVRSWFPSTDERDTAGSAQASSWLATVIERPSRPGTCGIGAEPLKKEKPAEYIATDRLAKRVVGRKQRREMEEQDDASKFKETHTAQQDESSEDEVGGRSAGGMGSAVPVRKDALSVLLAGPLPKKKKRR</sequence>
<evidence type="ECO:0000313" key="2">
    <source>
        <dbReference type="EMBL" id="CAD8832146.1"/>
    </source>
</evidence>
<name>A0A7S0ZU32_NOCSC</name>
<protein>
    <submittedName>
        <fullName evidence="2">Uncharacterized protein</fullName>
    </submittedName>
</protein>
<accession>A0A7S0ZU32</accession>
<dbReference type="EMBL" id="HBFQ01009250">
    <property type="protein sequence ID" value="CAD8832146.1"/>
    <property type="molecule type" value="Transcribed_RNA"/>
</dbReference>